<dbReference type="InterPro" id="IPR058493">
    <property type="entry name" value="DUF8180"/>
</dbReference>
<dbReference type="AlphaFoldDB" id="A0A0F7ICB8"/>
<dbReference type="EMBL" id="CP011267">
    <property type="protein sequence ID" value="AKG90889.1"/>
    <property type="molecule type" value="Genomic_DNA"/>
</dbReference>
<dbReference type="Pfam" id="PF26551">
    <property type="entry name" value="DUF8180"/>
    <property type="match status" value="1"/>
</dbReference>
<proteinExistence type="predicted"/>
<gene>
    <name evidence="2" type="ORF">GAH_01833</name>
</gene>
<accession>A0A0F7ICB8</accession>
<evidence type="ECO:0000313" key="2">
    <source>
        <dbReference type="EMBL" id="AKG90889.1"/>
    </source>
</evidence>
<dbReference type="KEGG" id="gah:GAH_01833"/>
<dbReference type="GeneID" id="24804400"/>
<evidence type="ECO:0000313" key="3">
    <source>
        <dbReference type="Proteomes" id="UP000034723"/>
    </source>
</evidence>
<dbReference type="RefSeq" id="WP_048096273.1">
    <property type="nucleotide sequence ID" value="NZ_CP011267.1"/>
</dbReference>
<evidence type="ECO:0000259" key="1">
    <source>
        <dbReference type="Pfam" id="PF26551"/>
    </source>
</evidence>
<name>A0A0F7ICB8_9EURY</name>
<organism evidence="2 3">
    <name type="scientific">Geoglobus ahangari</name>
    <dbReference type="NCBI Taxonomy" id="113653"/>
    <lineage>
        <taxon>Archaea</taxon>
        <taxon>Methanobacteriati</taxon>
        <taxon>Methanobacteriota</taxon>
        <taxon>Archaeoglobi</taxon>
        <taxon>Archaeoglobales</taxon>
        <taxon>Archaeoglobaceae</taxon>
        <taxon>Geoglobus</taxon>
    </lineage>
</organism>
<dbReference type="Proteomes" id="UP000034723">
    <property type="component" value="Chromosome"/>
</dbReference>
<reference evidence="2 3" key="1">
    <citation type="submission" date="2015-04" db="EMBL/GenBank/DDBJ databases">
        <title>The complete genome sequence of the hyperthermophilic, obligate iron-reducing archaeon Geoglobus ahangari strain 234T.</title>
        <authorList>
            <person name="Manzella M.P."/>
            <person name="Holmes D.E."/>
            <person name="Rocheleau J.M."/>
            <person name="Chung A."/>
            <person name="Reguera G."/>
            <person name="Kashefi K."/>
        </authorList>
    </citation>
    <scope>NUCLEOTIDE SEQUENCE [LARGE SCALE GENOMIC DNA]</scope>
    <source>
        <strain evidence="2 3">234</strain>
    </source>
</reference>
<feature type="domain" description="DUF8180" evidence="1">
    <location>
        <begin position="6"/>
        <end position="63"/>
    </location>
</feature>
<dbReference type="STRING" id="113653.GAH_01833"/>
<keyword evidence="3" id="KW-1185">Reference proteome</keyword>
<dbReference type="HOGENOM" id="CLU_194241_1_1_2"/>
<dbReference type="OrthoDB" id="132969at2157"/>
<protein>
    <recommendedName>
        <fullName evidence="1">DUF8180 domain-containing protein</fullName>
    </recommendedName>
</protein>
<dbReference type="InParanoid" id="A0A0F7ICB8"/>
<sequence>MELEKLRHLLEHWIEHNDEHVRKYREWAEKIRGEREDIAELIEESIAHFEKGNEVLRKVMERL</sequence>